<dbReference type="Proteomes" id="UP000663856">
    <property type="component" value="Unassembled WGS sequence"/>
</dbReference>
<protein>
    <recommendedName>
        <fullName evidence="8">NAD(+)--protein-arginine ADP-ribosyltransferase</fullName>
    </recommendedName>
</protein>
<organism evidence="4 6">
    <name type="scientific">Rotaria magnacalcarata</name>
    <dbReference type="NCBI Taxonomy" id="392030"/>
    <lineage>
        <taxon>Eukaryota</taxon>
        <taxon>Metazoa</taxon>
        <taxon>Spiralia</taxon>
        <taxon>Gnathifera</taxon>
        <taxon>Rotifera</taxon>
        <taxon>Eurotatoria</taxon>
        <taxon>Bdelloidea</taxon>
        <taxon>Philodinida</taxon>
        <taxon>Philodinidae</taxon>
        <taxon>Rotaria</taxon>
    </lineage>
</organism>
<keyword evidence="1" id="KW-0677">Repeat</keyword>
<dbReference type="PROSITE" id="PS50088">
    <property type="entry name" value="ANK_REPEAT"/>
    <property type="match status" value="1"/>
</dbReference>
<keyword evidence="2 3" id="KW-0040">ANK repeat</keyword>
<sequence>MMSCSVPQEPNAFYLACCRNDLNIIQQTADRDEIDLKGPDGNTPLHAASMHGHVKVVRFLLRYHASRTIRNSNGSTAEELASNEETKAAFNDPIRTILNKNHFVASSREVEWVDSYENAYRISYENHEHMKRWLMKIPLHKLLNVLVAHYINNLKFPDEKTHEQIKEYLNYTIDYDNPLGLLYAYTCPIVKFSYMLNINLAELGSDFRFANTRALIDSGYTDNEPTPGLGPYIFASIIINHPEFRQYQYAGITFRGMKITTKDLEEYDCSNIVMTRSFLSTSKNRFIAELFLDCESYKTHPPVICIYKVINPRSSLAIETISKVKDEEEVLIIPFTVFEVKERHNTHLSQRGHTYTVTVITLEECVVTV</sequence>
<evidence type="ECO:0000256" key="1">
    <source>
        <dbReference type="ARBA" id="ARBA00022737"/>
    </source>
</evidence>
<dbReference type="InterPro" id="IPR002110">
    <property type="entry name" value="Ankyrin_rpt"/>
</dbReference>
<dbReference type="Gene3D" id="3.90.176.10">
    <property type="entry name" value="Toxin ADP-ribosyltransferase, Chain A, domain 1"/>
    <property type="match status" value="1"/>
</dbReference>
<dbReference type="GO" id="GO:0070531">
    <property type="term" value="C:BRCA1-A complex"/>
    <property type="evidence" value="ECO:0007669"/>
    <property type="project" value="TreeGrafter"/>
</dbReference>
<proteinExistence type="predicted"/>
<dbReference type="PANTHER" id="PTHR24171">
    <property type="entry name" value="ANKYRIN REPEAT DOMAIN-CONTAINING PROTEIN 39-RELATED"/>
    <property type="match status" value="1"/>
</dbReference>
<evidence type="ECO:0008006" key="8">
    <source>
        <dbReference type="Google" id="ProtNLM"/>
    </source>
</evidence>
<reference evidence="4" key="1">
    <citation type="submission" date="2021-02" db="EMBL/GenBank/DDBJ databases">
        <authorList>
            <person name="Nowell W R."/>
        </authorList>
    </citation>
    <scope>NUCLEOTIDE SEQUENCE</scope>
</reference>
<dbReference type="Pfam" id="PF12796">
    <property type="entry name" value="Ank_2"/>
    <property type="match status" value="1"/>
</dbReference>
<dbReference type="PROSITE" id="PS50297">
    <property type="entry name" value="ANK_REP_REGION"/>
    <property type="match status" value="1"/>
</dbReference>
<dbReference type="Proteomes" id="UP000663866">
    <property type="component" value="Unassembled WGS sequence"/>
</dbReference>
<dbReference type="SMART" id="SM00248">
    <property type="entry name" value="ANK"/>
    <property type="match status" value="2"/>
</dbReference>
<evidence type="ECO:0000256" key="2">
    <source>
        <dbReference type="ARBA" id="ARBA00023043"/>
    </source>
</evidence>
<keyword evidence="7" id="KW-1185">Reference proteome</keyword>
<dbReference type="EMBL" id="CAJOBG010036961">
    <property type="protein sequence ID" value="CAF4375020.1"/>
    <property type="molecule type" value="Genomic_DNA"/>
</dbReference>
<dbReference type="GO" id="GO:0004842">
    <property type="term" value="F:ubiquitin-protein transferase activity"/>
    <property type="evidence" value="ECO:0007669"/>
    <property type="project" value="TreeGrafter"/>
</dbReference>
<comment type="caution">
    <text evidence="4">The sequence shown here is derived from an EMBL/GenBank/DDBJ whole genome shotgun (WGS) entry which is preliminary data.</text>
</comment>
<dbReference type="InterPro" id="IPR036770">
    <property type="entry name" value="Ankyrin_rpt-contain_sf"/>
</dbReference>
<dbReference type="AlphaFoldDB" id="A0A816M0N7"/>
<evidence type="ECO:0000313" key="7">
    <source>
        <dbReference type="Proteomes" id="UP000663866"/>
    </source>
</evidence>
<gene>
    <name evidence="5" type="ORF">OVN521_LOCUS33579</name>
    <name evidence="4" type="ORF">WKI299_LOCUS3263</name>
</gene>
<dbReference type="PANTHER" id="PTHR24171:SF8">
    <property type="entry name" value="BRCA1-ASSOCIATED RING DOMAIN PROTEIN 1"/>
    <property type="match status" value="1"/>
</dbReference>
<dbReference type="Gene3D" id="1.25.40.20">
    <property type="entry name" value="Ankyrin repeat-containing domain"/>
    <property type="match status" value="1"/>
</dbReference>
<accession>A0A816M0N7</accession>
<evidence type="ECO:0000313" key="6">
    <source>
        <dbReference type="Proteomes" id="UP000663856"/>
    </source>
</evidence>
<dbReference type="SUPFAM" id="SSF48403">
    <property type="entry name" value="Ankyrin repeat"/>
    <property type="match status" value="1"/>
</dbReference>
<name>A0A816M0N7_9BILA</name>
<dbReference type="SUPFAM" id="SSF56399">
    <property type="entry name" value="ADP-ribosylation"/>
    <property type="match status" value="1"/>
</dbReference>
<dbReference type="GO" id="GO:0031436">
    <property type="term" value="C:BRCA1-BARD1 complex"/>
    <property type="evidence" value="ECO:0007669"/>
    <property type="project" value="TreeGrafter"/>
</dbReference>
<evidence type="ECO:0000313" key="4">
    <source>
        <dbReference type="EMBL" id="CAF1969921.1"/>
    </source>
</evidence>
<evidence type="ECO:0000256" key="3">
    <source>
        <dbReference type="PROSITE-ProRule" id="PRU00023"/>
    </source>
</evidence>
<dbReference type="EMBL" id="CAJNRF010000600">
    <property type="protein sequence ID" value="CAF1969921.1"/>
    <property type="molecule type" value="Genomic_DNA"/>
</dbReference>
<evidence type="ECO:0000313" key="5">
    <source>
        <dbReference type="EMBL" id="CAF4375020.1"/>
    </source>
</evidence>
<dbReference type="GO" id="GO:0085020">
    <property type="term" value="P:protein K6-linked ubiquitination"/>
    <property type="evidence" value="ECO:0007669"/>
    <property type="project" value="TreeGrafter"/>
</dbReference>
<feature type="repeat" description="ANK" evidence="3">
    <location>
        <begin position="40"/>
        <end position="72"/>
    </location>
</feature>